<evidence type="ECO:0008006" key="9">
    <source>
        <dbReference type="Google" id="ProtNLM"/>
    </source>
</evidence>
<evidence type="ECO:0000259" key="6">
    <source>
        <dbReference type="Pfam" id="PF24933"/>
    </source>
</evidence>
<comment type="caution">
    <text evidence="7">The sequence shown here is derived from an EMBL/GenBank/DDBJ whole genome shotgun (WGS) entry which is preliminary data.</text>
</comment>
<evidence type="ECO:0000313" key="8">
    <source>
        <dbReference type="Proteomes" id="UP000593568"/>
    </source>
</evidence>
<proteinExistence type="predicted"/>
<keyword evidence="4" id="KW-0732">Signal</keyword>
<evidence type="ECO:0000256" key="3">
    <source>
        <dbReference type="SAM" id="MobiDB-lite"/>
    </source>
</evidence>
<dbReference type="InterPro" id="IPR056653">
    <property type="entry name" value="DUF7751"/>
</dbReference>
<protein>
    <recommendedName>
        <fullName evidence="9">ATPase AAA-type core domain-containing protein</fullName>
    </recommendedName>
</protein>
<evidence type="ECO:0000313" key="7">
    <source>
        <dbReference type="EMBL" id="MBA0781029.1"/>
    </source>
</evidence>
<evidence type="ECO:0000256" key="4">
    <source>
        <dbReference type="SAM" id="SignalP"/>
    </source>
</evidence>
<feature type="compositionally biased region" description="Basic and acidic residues" evidence="3">
    <location>
        <begin position="229"/>
        <end position="244"/>
    </location>
</feature>
<dbReference type="GO" id="GO:0005524">
    <property type="term" value="F:ATP binding"/>
    <property type="evidence" value="ECO:0007669"/>
    <property type="project" value="UniProtKB-KW"/>
</dbReference>
<dbReference type="PANTHER" id="PTHR45644">
    <property type="entry name" value="AAA ATPASE, PUTATIVE (AFU_ORTHOLOGUE AFUA_2G12920)-RELATED-RELATED"/>
    <property type="match status" value="1"/>
</dbReference>
<evidence type="ECO:0000256" key="1">
    <source>
        <dbReference type="ARBA" id="ARBA00022741"/>
    </source>
</evidence>
<dbReference type="AlphaFoldDB" id="A0A7J9F6V1"/>
<dbReference type="Proteomes" id="UP000593568">
    <property type="component" value="Unassembled WGS sequence"/>
</dbReference>
<reference evidence="7 8" key="1">
    <citation type="journal article" date="2019" name="Genome Biol. Evol.">
        <title>Insights into the evolution of the New World diploid cottons (Gossypium, subgenus Houzingenia) based on genome sequencing.</title>
        <authorList>
            <person name="Grover C.E."/>
            <person name="Arick M.A. 2nd"/>
            <person name="Thrash A."/>
            <person name="Conover J.L."/>
            <person name="Sanders W.S."/>
            <person name="Peterson D.G."/>
            <person name="Frelichowski J.E."/>
            <person name="Scheffler J.A."/>
            <person name="Scheffler B.E."/>
            <person name="Wendel J.F."/>
        </authorList>
    </citation>
    <scope>NUCLEOTIDE SEQUENCE [LARGE SCALE GENOMIC DNA]</scope>
    <source>
        <strain evidence="7">8</strain>
        <tissue evidence="7">Leaf</tissue>
    </source>
</reference>
<name>A0A7J9F6V1_9ROSI</name>
<feature type="domain" description="DUF7751" evidence="6">
    <location>
        <begin position="126"/>
        <end position="179"/>
    </location>
</feature>
<dbReference type="EMBL" id="JABEZW010000012">
    <property type="protein sequence ID" value="MBA0781029.1"/>
    <property type="molecule type" value="Genomic_DNA"/>
</dbReference>
<dbReference type="GO" id="GO:0005741">
    <property type="term" value="C:mitochondrial outer membrane"/>
    <property type="evidence" value="ECO:0007669"/>
    <property type="project" value="TreeGrafter"/>
</dbReference>
<dbReference type="InterPro" id="IPR051701">
    <property type="entry name" value="Mito_OM_Translocase_MSP1"/>
</dbReference>
<feature type="signal peptide" evidence="4">
    <location>
        <begin position="1"/>
        <end position="21"/>
    </location>
</feature>
<keyword evidence="2" id="KW-0067">ATP-binding</keyword>
<dbReference type="Gene3D" id="3.40.50.300">
    <property type="entry name" value="P-loop containing nucleotide triphosphate hydrolases"/>
    <property type="match status" value="1"/>
</dbReference>
<evidence type="ECO:0000259" key="5">
    <source>
        <dbReference type="Pfam" id="PF00004"/>
    </source>
</evidence>
<feature type="domain" description="ATPase AAA-type core" evidence="5">
    <location>
        <begin position="328"/>
        <end position="393"/>
    </location>
</feature>
<gene>
    <name evidence="7" type="ORF">Gotri_001989</name>
</gene>
<accession>A0A7J9F6V1</accession>
<dbReference type="InterPro" id="IPR003959">
    <property type="entry name" value="ATPase_AAA_core"/>
</dbReference>
<dbReference type="InterPro" id="IPR027417">
    <property type="entry name" value="P-loop_NTPase"/>
</dbReference>
<feature type="chain" id="PRO_5029498580" description="ATPase AAA-type core domain-containing protein" evidence="4">
    <location>
        <begin position="22"/>
        <end position="415"/>
    </location>
</feature>
<sequence length="415" mass="46273">MLVKVIFILLQVLVSVSKTGSIILYLRDVEKLILQSQHLYNLFQKMLNKLSGPVLILGSRMLDPGDDYKEVDEKLLVVFPYNIEIKPPEDETRLDRWKVKLEEDIKMLQIQDNRNHMAEVLAANDLECDDMGSICQADTMVISNYIEEIVVSAISYHLMNNKDPEYRNGKLVISSKSLLVSVIAPTIFQEGKSCGKDTLKLGTNAESAKDEEVVGATTESKSETTAPESKSENEKSNPCGKKDGGNSPAPKAPFFLTTDITSLQEVPSDNEIEKRIRPEVIPASEIGVTFADIGALDETKESLQEMDMLPLRRPDLFKGGLLKPCRGILLFGPPGTGKTMLAKAIANEAGASFINVSMSTITSKWFGEHEKNVRALFTLAAKVHYWKSTIFIESQRYGYQKDMSIKKMWVSKSDI</sequence>
<dbReference type="PANTHER" id="PTHR45644:SF83">
    <property type="entry name" value="P-LOOP CONTAINING NUCLEOSIDE TRIPHOSPHATE HYDROLASES SUPERFAMILY PROTEIN"/>
    <property type="match status" value="1"/>
</dbReference>
<organism evidence="7 8">
    <name type="scientific">Gossypium trilobum</name>
    <dbReference type="NCBI Taxonomy" id="34281"/>
    <lineage>
        <taxon>Eukaryota</taxon>
        <taxon>Viridiplantae</taxon>
        <taxon>Streptophyta</taxon>
        <taxon>Embryophyta</taxon>
        <taxon>Tracheophyta</taxon>
        <taxon>Spermatophyta</taxon>
        <taxon>Magnoliopsida</taxon>
        <taxon>eudicotyledons</taxon>
        <taxon>Gunneridae</taxon>
        <taxon>Pentapetalae</taxon>
        <taxon>rosids</taxon>
        <taxon>malvids</taxon>
        <taxon>Malvales</taxon>
        <taxon>Malvaceae</taxon>
        <taxon>Malvoideae</taxon>
        <taxon>Gossypium</taxon>
    </lineage>
</organism>
<keyword evidence="1" id="KW-0547">Nucleotide-binding</keyword>
<keyword evidence="8" id="KW-1185">Reference proteome</keyword>
<feature type="compositionally biased region" description="Polar residues" evidence="3">
    <location>
        <begin position="217"/>
        <end position="228"/>
    </location>
</feature>
<dbReference type="Pfam" id="PF24933">
    <property type="entry name" value="DUF7751"/>
    <property type="match status" value="1"/>
</dbReference>
<evidence type="ECO:0000256" key="2">
    <source>
        <dbReference type="ARBA" id="ARBA00022840"/>
    </source>
</evidence>
<dbReference type="SUPFAM" id="SSF52540">
    <property type="entry name" value="P-loop containing nucleoside triphosphate hydrolases"/>
    <property type="match status" value="1"/>
</dbReference>
<dbReference type="Pfam" id="PF00004">
    <property type="entry name" value="AAA"/>
    <property type="match status" value="1"/>
</dbReference>
<dbReference type="GO" id="GO:0016887">
    <property type="term" value="F:ATP hydrolysis activity"/>
    <property type="evidence" value="ECO:0007669"/>
    <property type="project" value="InterPro"/>
</dbReference>
<feature type="region of interest" description="Disordered" evidence="3">
    <location>
        <begin position="205"/>
        <end position="254"/>
    </location>
</feature>